<accession>A0A4Y9F9N1</accession>
<sequence>MKSIKNQTRINPDSRPMLWVTVLLVFMLGLTSFMVSFNGLHDVAGWVGLPIWMRWTVPIFIDIAILAYSMAAVIHRTRGEPVALTWATLAVFTLISVIANGAHALAVGEGQIALQSWIGAAIAAAAPLSVFAATEELSRLAFGTDEPAQIQSAATVDEEQMAVIRELTSYQEPDPIEHTEQQLPATIEENPEAEPSSAEPVTEVVAPAEDEPEELVEVAVASTVTQAHESNEDPDFDVLRPWIQEQIQQGKRITGAKAGELIGKSSRTGLNKINALRQSEPALFTGE</sequence>
<protein>
    <submittedName>
        <fullName evidence="2">DUF2637 domain-containing protein</fullName>
    </submittedName>
</protein>
<proteinExistence type="predicted"/>
<gene>
    <name evidence="2" type="ORF">E4U03_00565</name>
</gene>
<keyword evidence="1" id="KW-0812">Transmembrane</keyword>
<dbReference type="InterPro" id="IPR021235">
    <property type="entry name" value="DUF2637"/>
</dbReference>
<keyword evidence="1" id="KW-0472">Membrane</keyword>
<feature type="transmembrane region" description="Helical" evidence="1">
    <location>
        <begin position="86"/>
        <end position="106"/>
    </location>
</feature>
<evidence type="ECO:0000256" key="1">
    <source>
        <dbReference type="SAM" id="Phobius"/>
    </source>
</evidence>
<evidence type="ECO:0000313" key="3">
    <source>
        <dbReference type="Proteomes" id="UP000297951"/>
    </source>
</evidence>
<dbReference type="RefSeq" id="WP_135011053.1">
    <property type="nucleotide sequence ID" value="NZ_JADGLK010000001.1"/>
</dbReference>
<feature type="transmembrane region" description="Helical" evidence="1">
    <location>
        <begin position="112"/>
        <end position="133"/>
    </location>
</feature>
<keyword evidence="1" id="KW-1133">Transmembrane helix</keyword>
<dbReference type="Pfam" id="PF10935">
    <property type="entry name" value="DUF2637"/>
    <property type="match status" value="1"/>
</dbReference>
<reference evidence="2 3" key="1">
    <citation type="submission" date="2019-03" db="EMBL/GenBank/DDBJ databases">
        <title>Diversity of the mouse oral microbiome.</title>
        <authorList>
            <person name="Joseph S."/>
            <person name="Aduse-Opoku J."/>
            <person name="Curtis M."/>
            <person name="Wade W."/>
            <person name="Hashim A."/>
        </authorList>
    </citation>
    <scope>NUCLEOTIDE SEQUENCE [LARGE SCALE GENOMIC DNA]</scope>
    <source>
        <strain evidence="3">irhom_31</strain>
    </source>
</reference>
<evidence type="ECO:0000313" key="2">
    <source>
        <dbReference type="EMBL" id="TFU24435.1"/>
    </source>
</evidence>
<dbReference type="OrthoDB" id="4879274at2"/>
<feature type="transmembrane region" description="Helical" evidence="1">
    <location>
        <begin position="16"/>
        <end position="35"/>
    </location>
</feature>
<feature type="transmembrane region" description="Helical" evidence="1">
    <location>
        <begin position="55"/>
        <end position="74"/>
    </location>
</feature>
<dbReference type="EMBL" id="SPQC01000001">
    <property type="protein sequence ID" value="TFU24435.1"/>
    <property type="molecule type" value="Genomic_DNA"/>
</dbReference>
<organism evidence="2 3">
    <name type="scientific">Rothia nasimurium</name>
    <dbReference type="NCBI Taxonomy" id="85336"/>
    <lineage>
        <taxon>Bacteria</taxon>
        <taxon>Bacillati</taxon>
        <taxon>Actinomycetota</taxon>
        <taxon>Actinomycetes</taxon>
        <taxon>Micrococcales</taxon>
        <taxon>Micrococcaceae</taxon>
        <taxon>Rothia</taxon>
    </lineage>
</organism>
<name>A0A4Y9F9N1_9MICC</name>
<comment type="caution">
    <text evidence="2">The sequence shown here is derived from an EMBL/GenBank/DDBJ whole genome shotgun (WGS) entry which is preliminary data.</text>
</comment>
<dbReference type="Proteomes" id="UP000297951">
    <property type="component" value="Unassembled WGS sequence"/>
</dbReference>
<dbReference type="AlphaFoldDB" id="A0A4Y9F9N1"/>